<feature type="non-terminal residue" evidence="1">
    <location>
        <position position="1"/>
    </location>
</feature>
<protein>
    <submittedName>
        <fullName evidence="1">Uncharacterized protein</fullName>
    </submittedName>
</protein>
<accession>A0A6G1KVP6</accession>
<name>A0A6G1KVP6_9PEZI</name>
<dbReference type="Proteomes" id="UP000799436">
    <property type="component" value="Unassembled WGS sequence"/>
</dbReference>
<reference evidence="1" key="1">
    <citation type="journal article" date="2020" name="Stud. Mycol.">
        <title>101 Dothideomycetes genomes: a test case for predicting lifestyles and emergence of pathogens.</title>
        <authorList>
            <person name="Haridas S."/>
            <person name="Albert R."/>
            <person name="Binder M."/>
            <person name="Bloem J."/>
            <person name="Labutti K."/>
            <person name="Salamov A."/>
            <person name="Andreopoulos B."/>
            <person name="Baker S."/>
            <person name="Barry K."/>
            <person name="Bills G."/>
            <person name="Bluhm B."/>
            <person name="Cannon C."/>
            <person name="Castanera R."/>
            <person name="Culley D."/>
            <person name="Daum C."/>
            <person name="Ezra D."/>
            <person name="Gonzalez J."/>
            <person name="Henrissat B."/>
            <person name="Kuo A."/>
            <person name="Liang C."/>
            <person name="Lipzen A."/>
            <person name="Lutzoni F."/>
            <person name="Magnuson J."/>
            <person name="Mondo S."/>
            <person name="Nolan M."/>
            <person name="Ohm R."/>
            <person name="Pangilinan J."/>
            <person name="Park H.-J."/>
            <person name="Ramirez L."/>
            <person name="Alfaro M."/>
            <person name="Sun H."/>
            <person name="Tritt A."/>
            <person name="Yoshinaga Y."/>
            <person name="Zwiers L.-H."/>
            <person name="Turgeon B."/>
            <person name="Goodwin S."/>
            <person name="Spatafora J."/>
            <person name="Crous P."/>
            <person name="Grigoriev I."/>
        </authorList>
    </citation>
    <scope>NUCLEOTIDE SEQUENCE</scope>
    <source>
        <strain evidence="1">CBS 116005</strain>
    </source>
</reference>
<dbReference type="AlphaFoldDB" id="A0A6G1KVP6"/>
<sequence length="219" mass="24494">CWHAMFRNPVIVSQYPISRRHDNEQGLEISLGMMATLSQAQSAVIFAGRCLLKGYNSMLVPTKRTDSSVQWHLLVDKQGERLSSVEGWQMAKVNSFADAFFEGARHFVGWAAKVEGIAGTASANIHDIGFSVGTKPPGPGVYLEPATTISLGSFTKFVPLSLKIQRGRKDTPEYLQPGKYPQMIDHAMRWKVLLSDTRFRRHWLIDGASALLHLIRAWL</sequence>
<gene>
    <name evidence="1" type="ORF">EJ03DRAFT_262861</name>
</gene>
<evidence type="ECO:0000313" key="2">
    <source>
        <dbReference type="Proteomes" id="UP000799436"/>
    </source>
</evidence>
<dbReference type="EMBL" id="ML995912">
    <property type="protein sequence ID" value="KAF2764695.1"/>
    <property type="molecule type" value="Genomic_DNA"/>
</dbReference>
<organism evidence="1 2">
    <name type="scientific">Teratosphaeria nubilosa</name>
    <dbReference type="NCBI Taxonomy" id="161662"/>
    <lineage>
        <taxon>Eukaryota</taxon>
        <taxon>Fungi</taxon>
        <taxon>Dikarya</taxon>
        <taxon>Ascomycota</taxon>
        <taxon>Pezizomycotina</taxon>
        <taxon>Dothideomycetes</taxon>
        <taxon>Dothideomycetidae</taxon>
        <taxon>Mycosphaerellales</taxon>
        <taxon>Teratosphaeriaceae</taxon>
        <taxon>Teratosphaeria</taxon>
    </lineage>
</organism>
<evidence type="ECO:0000313" key="1">
    <source>
        <dbReference type="EMBL" id="KAF2764695.1"/>
    </source>
</evidence>
<feature type="non-terminal residue" evidence="1">
    <location>
        <position position="219"/>
    </location>
</feature>
<proteinExistence type="predicted"/>
<dbReference type="OrthoDB" id="1577640at2759"/>
<keyword evidence="2" id="KW-1185">Reference proteome</keyword>